<reference evidence="2" key="1">
    <citation type="journal article" date="2017" name="Genome Biol.">
        <title>Comparative genomics reveals high biological diversity and specific adaptations in the industrially and medically important fungal genus Aspergillus.</title>
        <authorList>
            <person name="de Vries R.P."/>
            <person name="Riley R."/>
            <person name="Wiebenga A."/>
            <person name="Aguilar-Osorio G."/>
            <person name="Amillis S."/>
            <person name="Uchima C.A."/>
            <person name="Anderluh G."/>
            <person name="Asadollahi M."/>
            <person name="Askin M."/>
            <person name="Barry K."/>
            <person name="Battaglia E."/>
            <person name="Bayram O."/>
            <person name="Benocci T."/>
            <person name="Braus-Stromeyer S.A."/>
            <person name="Caldana C."/>
            <person name="Canovas D."/>
            <person name="Cerqueira G.C."/>
            <person name="Chen F."/>
            <person name="Chen W."/>
            <person name="Choi C."/>
            <person name="Clum A."/>
            <person name="Dos Santos R.A."/>
            <person name="Damasio A.R."/>
            <person name="Diallinas G."/>
            <person name="Emri T."/>
            <person name="Fekete E."/>
            <person name="Flipphi M."/>
            <person name="Freyberg S."/>
            <person name="Gallo A."/>
            <person name="Gournas C."/>
            <person name="Habgood R."/>
            <person name="Hainaut M."/>
            <person name="Harispe M.L."/>
            <person name="Henrissat B."/>
            <person name="Hilden K.S."/>
            <person name="Hope R."/>
            <person name="Hossain A."/>
            <person name="Karabika E."/>
            <person name="Karaffa L."/>
            <person name="Karanyi Z."/>
            <person name="Krasevec N."/>
            <person name="Kuo A."/>
            <person name="Kusch H."/>
            <person name="LaButti K."/>
            <person name="Lagendijk E.L."/>
            <person name="Lapidus A."/>
            <person name="Levasseur A."/>
            <person name="Lindquist E."/>
            <person name="Lipzen A."/>
            <person name="Logrieco A.F."/>
            <person name="MacCabe A."/>
            <person name="Maekelae M.R."/>
            <person name="Malavazi I."/>
            <person name="Melin P."/>
            <person name="Meyer V."/>
            <person name="Mielnichuk N."/>
            <person name="Miskei M."/>
            <person name="Molnar A.P."/>
            <person name="Mule G."/>
            <person name="Ngan C.Y."/>
            <person name="Orejas M."/>
            <person name="Orosz E."/>
            <person name="Ouedraogo J.P."/>
            <person name="Overkamp K.M."/>
            <person name="Park H.-S."/>
            <person name="Perrone G."/>
            <person name="Piumi F."/>
            <person name="Punt P.J."/>
            <person name="Ram A.F."/>
            <person name="Ramon A."/>
            <person name="Rauscher S."/>
            <person name="Record E."/>
            <person name="Riano-Pachon D.M."/>
            <person name="Robert V."/>
            <person name="Roehrig J."/>
            <person name="Ruller R."/>
            <person name="Salamov A."/>
            <person name="Salih N.S."/>
            <person name="Samson R.A."/>
            <person name="Sandor E."/>
            <person name="Sanguinetti M."/>
            <person name="Schuetze T."/>
            <person name="Sepcic K."/>
            <person name="Shelest E."/>
            <person name="Sherlock G."/>
            <person name="Sophianopoulou V."/>
            <person name="Squina F.M."/>
            <person name="Sun H."/>
            <person name="Susca A."/>
            <person name="Todd R.B."/>
            <person name="Tsang A."/>
            <person name="Unkles S.E."/>
            <person name="van de Wiele N."/>
            <person name="van Rossen-Uffink D."/>
            <person name="Oliveira J.V."/>
            <person name="Vesth T.C."/>
            <person name="Visser J."/>
            <person name="Yu J.-H."/>
            <person name="Zhou M."/>
            <person name="Andersen M.R."/>
            <person name="Archer D.B."/>
            <person name="Baker S.E."/>
            <person name="Benoit I."/>
            <person name="Brakhage A.A."/>
            <person name="Braus G.H."/>
            <person name="Fischer R."/>
            <person name="Frisvad J.C."/>
            <person name="Goldman G.H."/>
            <person name="Houbraken J."/>
            <person name="Oakley B."/>
            <person name="Pocsi I."/>
            <person name="Scazzocchio C."/>
            <person name="Seiboth B."/>
            <person name="vanKuyk P.A."/>
            <person name="Wortman J."/>
            <person name="Dyer P.S."/>
            <person name="Grigoriev I.V."/>
        </authorList>
    </citation>
    <scope>NUCLEOTIDE SEQUENCE [LARGE SCALE GENOMIC DNA]</scope>
    <source>
        <strain evidence="2">DTO 134E9</strain>
    </source>
</reference>
<dbReference type="Proteomes" id="UP000184383">
    <property type="component" value="Unassembled WGS sequence"/>
</dbReference>
<organism evidence="1 2">
    <name type="scientific">Aspergillus wentii DTO 134E9</name>
    <dbReference type="NCBI Taxonomy" id="1073089"/>
    <lineage>
        <taxon>Eukaryota</taxon>
        <taxon>Fungi</taxon>
        <taxon>Dikarya</taxon>
        <taxon>Ascomycota</taxon>
        <taxon>Pezizomycotina</taxon>
        <taxon>Eurotiomycetes</taxon>
        <taxon>Eurotiomycetidae</taxon>
        <taxon>Eurotiales</taxon>
        <taxon>Aspergillaceae</taxon>
        <taxon>Aspergillus</taxon>
        <taxon>Aspergillus subgen. Cremei</taxon>
    </lineage>
</organism>
<name>A0A1L9RC68_ASPWE</name>
<dbReference type="STRING" id="1073089.A0A1L9RC68"/>
<evidence type="ECO:0000313" key="1">
    <source>
        <dbReference type="EMBL" id="OJJ32514.1"/>
    </source>
</evidence>
<dbReference type="VEuPathDB" id="FungiDB:ASPWEDRAFT_746225"/>
<keyword evidence="2" id="KW-1185">Reference proteome</keyword>
<dbReference type="OrthoDB" id="3029913at2759"/>
<sequence>MASDLRRPPRNPTLSPRHLALRHVKKQLRALDATVKDEPPPIPHGKEQLYSFYVPGLQAGVHTITVEQEIKTRQGTQDQETQTLPGEHDFNVIAPRFSLPEGALNSFYPPQGHADRGEVLPSVVFNDPTLPWEREASQKKAGQGVTDYARNRVPWLAVFLFTQEELRLSNEELDTVFSDPGLKKQNLAKQSATLSTTMLARDTPRLNQNITNNSPIIYDQSDGDAKTDVIFLRKELFTSLFAEYGSDGKKKDNPKCYVRHHRFLAHLRHINLDGTPTAGKTDNDDHVYSVVMSHRIGTLEITKPTPVVAHLVNIEGVERMDSSFDQTFVAMSSLYSWEYTCLPPDSLNIEDAFAHLGSSLNVLKPIPINKETKGTKATTDDNPKIIIDRMNLRVNDGFSLLRYRIQTGEVTAAFSKSPFTPKAVKFNDPLWPPSATTGTKLQILDPNLNLMDITYSAAWNLGKTLGLAHPEFATALARVRKQIFDMGMNDAQMKRIQQRSKELGIPTMFKTREQVLATLKDTVTKLKDLPFDATLKSKPDGMVRRWHRPSMPPLDLSYHGPDISAIIRPCFREAAKKISSSIEDSKVSEVPYNEFNMPYSTDWAVVLRWIMDRYFLVDVPPHYLITDPSHLPMETMRVFAIDHAWVSAMIDGGLSLANHLDQDDDRVRNAIKWAFNRFLDYEYPDVKYKPLTPRYGFYVRSTLVTKFPDLIVGIETKTGDGKTTVPLDEAEPPVLLRHDIVDKSVMLGLMREPPKDDGSISLFLRQPPHQQYFSAAADITTKMIKMEYKRVYTKQDVNDPDQHTPIEYTYLRDSKSEGPSPAVFIWGTADNVRVLNIEAVAQQHVDELNDTYAKVKHPEWYDDPTPNSALMGIQLSEPQWQIEITLPTKDTFPNLFKDVSRDLPVPPDPDCAPSTVAKVTSKVECSPHPAFGNRKRPAPIVPTYHPPHVRLPRFISNAHTATESRAMVGPPKFKHGLYPVGQVGETIPMLPLDKQGRPQRQDLIFSIVYESGIKVLLMTKFVIEIKMGTYGQLIKDYTGTGPSMLSNLRFNVMQQFDPINDKLVLTLVPRSTKHYVPIGSIAEMSVLLSGVVVNRYEQETEVTVDAWEYYTDRGPWKRPFKTTLVKPTST</sequence>
<dbReference type="AlphaFoldDB" id="A0A1L9RC68"/>
<protein>
    <submittedName>
        <fullName evidence="1">Uncharacterized protein</fullName>
    </submittedName>
</protein>
<proteinExistence type="predicted"/>
<dbReference type="EMBL" id="KV878215">
    <property type="protein sequence ID" value="OJJ32514.1"/>
    <property type="molecule type" value="Genomic_DNA"/>
</dbReference>
<dbReference type="GeneID" id="63755343"/>
<accession>A0A1L9RC68</accession>
<evidence type="ECO:0000313" key="2">
    <source>
        <dbReference type="Proteomes" id="UP000184383"/>
    </source>
</evidence>
<gene>
    <name evidence="1" type="ORF">ASPWEDRAFT_746225</name>
</gene>
<dbReference type="RefSeq" id="XP_040686191.1">
    <property type="nucleotide sequence ID" value="XM_040839495.1"/>
</dbReference>